<accession>A0A8S5MC38</accession>
<evidence type="ECO:0000313" key="2">
    <source>
        <dbReference type="EMBL" id="DAD79802.1"/>
    </source>
</evidence>
<reference evidence="2" key="1">
    <citation type="journal article" date="2021" name="Proc. Natl. Acad. Sci. U.S.A.">
        <title>A Catalog of Tens of Thousands of Viruses from Human Metagenomes Reveals Hidden Associations with Chronic Diseases.</title>
        <authorList>
            <person name="Tisza M.J."/>
            <person name="Buck C.B."/>
        </authorList>
    </citation>
    <scope>NUCLEOTIDE SEQUENCE</scope>
    <source>
        <strain evidence="2">Ctj9o3</strain>
    </source>
</reference>
<feature type="compositionally biased region" description="Polar residues" evidence="1">
    <location>
        <begin position="159"/>
        <end position="175"/>
    </location>
</feature>
<proteinExistence type="predicted"/>
<evidence type="ECO:0000256" key="1">
    <source>
        <dbReference type="SAM" id="MobiDB-lite"/>
    </source>
</evidence>
<name>A0A8S5MC38_9CAUD</name>
<protein>
    <submittedName>
        <fullName evidence="2">Tail assembly protein</fullName>
    </submittedName>
</protein>
<dbReference type="EMBL" id="BK014873">
    <property type="protein sequence ID" value="DAD79802.1"/>
    <property type="molecule type" value="Genomic_DNA"/>
</dbReference>
<feature type="compositionally biased region" description="Basic residues" evidence="1">
    <location>
        <begin position="179"/>
        <end position="192"/>
    </location>
</feature>
<sequence>MSYSIYFKAEGKKYKLPVNPESIEVSRNLNVSTFTVLGGNEVVMPSSMALAKIKFSFELPSHTYSYMNSGIRHKADYYEKMLKKAQRDKKPIFFIASNEITEDISLRVLITALTIKEEAGEEGDKKVDIELLEYKGATRLYKVIETKKEEPEKAEKVEISNSTTGISGNGTPVTTKSSGKSKKSRSSKKKEVRYKGSEINNVNAIISRHVMEANEKASKNIFKKPITKMNAVEKATIERLMNPKSKKRISKRGIGLWFSK</sequence>
<feature type="region of interest" description="Disordered" evidence="1">
    <location>
        <begin position="151"/>
        <end position="193"/>
    </location>
</feature>
<organism evidence="2">
    <name type="scientific">Myoviridae sp. ctj9o3</name>
    <dbReference type="NCBI Taxonomy" id="2826688"/>
    <lineage>
        <taxon>Viruses</taxon>
        <taxon>Duplodnaviria</taxon>
        <taxon>Heunggongvirae</taxon>
        <taxon>Uroviricota</taxon>
        <taxon>Caudoviricetes</taxon>
    </lineage>
</organism>